<evidence type="ECO:0000256" key="7">
    <source>
        <dbReference type="ARBA" id="ARBA00022982"/>
    </source>
</evidence>
<dbReference type="PANTHER" id="PTHR43513">
    <property type="entry name" value="DIHYDROOROTATE DEHYDROGENASE B (NAD(+)), ELECTRON TRANSFER SUBUNIT"/>
    <property type="match status" value="1"/>
</dbReference>
<comment type="caution">
    <text evidence="13">The sequence shown here is derived from an EMBL/GenBank/DDBJ whole genome shotgun (WGS) entry which is preliminary data.</text>
</comment>
<comment type="similarity">
    <text evidence="1">Belongs to the PyrK family.</text>
</comment>
<proteinExistence type="inferred from homology"/>
<dbReference type="InterPro" id="IPR017927">
    <property type="entry name" value="FAD-bd_FR_type"/>
</dbReference>
<keyword evidence="4 11" id="KW-0001">2Fe-2S</keyword>
<dbReference type="PANTHER" id="PTHR43513:SF3">
    <property type="entry name" value="DIHYDROOROTATE DEHYDROGENASE B (NAD(+)), ELECTRON TRANSFER SUBUNIT-RELATED"/>
    <property type="match status" value="1"/>
</dbReference>
<evidence type="ECO:0000256" key="9">
    <source>
        <dbReference type="ARBA" id="ARBA00023014"/>
    </source>
</evidence>
<evidence type="ECO:0000259" key="12">
    <source>
        <dbReference type="PROSITE" id="PS51384"/>
    </source>
</evidence>
<keyword evidence="5 11" id="KW-0479">Metal-binding</keyword>
<evidence type="ECO:0000256" key="5">
    <source>
        <dbReference type="ARBA" id="ARBA00022723"/>
    </source>
</evidence>
<dbReference type="GO" id="GO:0051537">
    <property type="term" value="F:2 iron, 2 sulfur cluster binding"/>
    <property type="evidence" value="ECO:0007669"/>
    <property type="project" value="UniProtKB-KW"/>
</dbReference>
<keyword evidence="3" id="KW-0285">Flavoprotein</keyword>
<dbReference type="EMBL" id="DSYZ01000158">
    <property type="protein sequence ID" value="HGT83726.1"/>
    <property type="molecule type" value="Genomic_DNA"/>
</dbReference>
<dbReference type="GO" id="GO:0006221">
    <property type="term" value="P:pyrimidine nucleotide biosynthetic process"/>
    <property type="evidence" value="ECO:0007669"/>
    <property type="project" value="InterPro"/>
</dbReference>
<evidence type="ECO:0000256" key="1">
    <source>
        <dbReference type="ARBA" id="ARBA00006422"/>
    </source>
</evidence>
<evidence type="ECO:0000313" key="13">
    <source>
        <dbReference type="EMBL" id="HGT83726.1"/>
    </source>
</evidence>
<dbReference type="Gene3D" id="2.10.240.10">
    <property type="entry name" value="Dihydroorotate dehydrogenase, electron transfer subunit"/>
    <property type="match status" value="1"/>
</dbReference>
<feature type="binding site" evidence="11">
    <location>
        <position position="200"/>
    </location>
    <ligand>
        <name>[2Fe-2S] cluster</name>
        <dbReference type="ChEBI" id="CHEBI:190135"/>
    </ligand>
</feature>
<keyword evidence="9 11" id="KW-0411">Iron-sulfur</keyword>
<dbReference type="Gene3D" id="2.40.30.10">
    <property type="entry name" value="Translation factors"/>
    <property type="match status" value="1"/>
</dbReference>
<gene>
    <name evidence="13" type="ORF">ENT52_08400</name>
</gene>
<dbReference type="PIRSF" id="PIRSF006816">
    <property type="entry name" value="Cyc3_hyd_g"/>
    <property type="match status" value="1"/>
</dbReference>
<dbReference type="SUPFAM" id="SSF52343">
    <property type="entry name" value="Ferredoxin reductase-like, C-terminal NADP-linked domain"/>
    <property type="match status" value="1"/>
</dbReference>
<dbReference type="InterPro" id="IPR050353">
    <property type="entry name" value="PyrK_electron_transfer"/>
</dbReference>
<keyword evidence="7" id="KW-0249">Electron transport</keyword>
<dbReference type="PROSITE" id="PS51384">
    <property type="entry name" value="FAD_FR"/>
    <property type="match status" value="1"/>
</dbReference>
<feature type="binding site" evidence="11">
    <location>
        <position position="208"/>
    </location>
    <ligand>
        <name>[2Fe-2S] cluster</name>
        <dbReference type="ChEBI" id="CHEBI:190135"/>
    </ligand>
</feature>
<evidence type="ECO:0000256" key="10">
    <source>
        <dbReference type="ARBA" id="ARBA00034078"/>
    </source>
</evidence>
<dbReference type="GO" id="GO:0016491">
    <property type="term" value="F:oxidoreductase activity"/>
    <property type="evidence" value="ECO:0007669"/>
    <property type="project" value="InterPro"/>
</dbReference>
<organism evidence="13">
    <name type="scientific">Archaeoglobus fulgidus</name>
    <dbReference type="NCBI Taxonomy" id="2234"/>
    <lineage>
        <taxon>Archaea</taxon>
        <taxon>Methanobacteriati</taxon>
        <taxon>Methanobacteriota</taxon>
        <taxon>Archaeoglobi</taxon>
        <taxon>Archaeoglobales</taxon>
        <taxon>Archaeoglobaceae</taxon>
        <taxon>Archaeoglobus</taxon>
    </lineage>
</organism>
<dbReference type="GO" id="GO:0046872">
    <property type="term" value="F:metal ion binding"/>
    <property type="evidence" value="ECO:0007669"/>
    <property type="project" value="UniProtKB-KW"/>
</dbReference>
<protein>
    <submittedName>
        <fullName evidence="13">Dihydroorotate dehydrogenase electron transfer subunit</fullName>
    </submittedName>
</protein>
<feature type="binding site" evidence="11">
    <location>
        <position position="217"/>
    </location>
    <ligand>
        <name>[2Fe-2S] cluster</name>
        <dbReference type="ChEBI" id="CHEBI:190135"/>
    </ligand>
</feature>
<keyword evidence="8 11" id="KW-0408">Iron</keyword>
<dbReference type="GO" id="GO:0050660">
    <property type="term" value="F:flavin adenine dinucleotide binding"/>
    <property type="evidence" value="ECO:0007669"/>
    <property type="project" value="InterPro"/>
</dbReference>
<keyword evidence="6" id="KW-0274">FAD</keyword>
<name>A0A7J3M469_ARCFL</name>
<dbReference type="InterPro" id="IPR039261">
    <property type="entry name" value="FNR_nucleotide-bd"/>
</dbReference>
<evidence type="ECO:0000256" key="11">
    <source>
        <dbReference type="PIRSR" id="PIRSR006816-2"/>
    </source>
</evidence>
<feature type="binding site" evidence="11">
    <location>
        <position position="205"/>
    </location>
    <ligand>
        <name>[2Fe-2S] cluster</name>
        <dbReference type="ChEBI" id="CHEBI:190135"/>
    </ligand>
</feature>
<evidence type="ECO:0000256" key="3">
    <source>
        <dbReference type="ARBA" id="ARBA00022630"/>
    </source>
</evidence>
<comment type="cofactor">
    <cofactor evidence="11">
        <name>[2Fe-2S] cluster</name>
        <dbReference type="ChEBI" id="CHEBI:190135"/>
    </cofactor>
    <text evidence="11">Binds 1 [2Fe-2S] cluster per subunit.</text>
</comment>
<dbReference type="Pfam" id="PF10418">
    <property type="entry name" value="DHODB_Fe-S_bind"/>
    <property type="match status" value="1"/>
</dbReference>
<accession>A0A7J3M469</accession>
<keyword evidence="2" id="KW-0813">Transport</keyword>
<dbReference type="InterPro" id="IPR012165">
    <property type="entry name" value="Cyt_c3_hydrogenase_gsu"/>
</dbReference>
<evidence type="ECO:0000256" key="2">
    <source>
        <dbReference type="ARBA" id="ARBA00022448"/>
    </source>
</evidence>
<evidence type="ECO:0000256" key="4">
    <source>
        <dbReference type="ARBA" id="ARBA00022714"/>
    </source>
</evidence>
<dbReference type="NCBIfam" id="NF000796">
    <property type="entry name" value="PRK00054.1-1"/>
    <property type="match status" value="1"/>
</dbReference>
<dbReference type="InterPro" id="IPR019480">
    <property type="entry name" value="Dihydroorotate_DH_Fe-S-bd"/>
</dbReference>
<dbReference type="AlphaFoldDB" id="A0A7J3M469"/>
<reference evidence="13" key="1">
    <citation type="journal article" date="2020" name="mSystems">
        <title>Genome- and Community-Level Interaction Insights into Carbon Utilization and Element Cycling Functions of Hydrothermarchaeota in Hydrothermal Sediment.</title>
        <authorList>
            <person name="Zhou Z."/>
            <person name="Liu Y."/>
            <person name="Xu W."/>
            <person name="Pan J."/>
            <person name="Luo Z.H."/>
            <person name="Li M."/>
        </authorList>
    </citation>
    <scope>NUCLEOTIDE SEQUENCE [LARGE SCALE GENOMIC DNA]</scope>
    <source>
        <strain evidence="13">SpSt-587</strain>
    </source>
</reference>
<dbReference type="InterPro" id="IPR037117">
    <property type="entry name" value="Dihydroorotate_DH_ele_sf"/>
</dbReference>
<sequence>MFVKVVRVEKHSREIATIYINANLKPLPGQFAMVNIPSYEEIPLSFSSESSFTVKAVGETTKELVNVKPGSLIGVRGPFGRPFRIRDNALLIAGGIGIAPLRFLYDVMSRLNYNVRIIYGAKSGEELVWKDFKNAVFATDDGSFGYRGTVVDVVEKENLENYSAIYCCGKSELLKKLYKIFEGFSRAKLVEFSLERLMRCGIGVCGSCVLPSSMRVCKDGPVFSMDEIELNDL</sequence>
<dbReference type="SUPFAM" id="SSF63380">
    <property type="entry name" value="Riboflavin synthase domain-like"/>
    <property type="match status" value="1"/>
</dbReference>
<evidence type="ECO:0000256" key="6">
    <source>
        <dbReference type="ARBA" id="ARBA00022827"/>
    </source>
</evidence>
<dbReference type="Gene3D" id="3.40.50.80">
    <property type="entry name" value="Nucleotide-binding domain of ferredoxin-NADP reductase (FNR) module"/>
    <property type="match status" value="1"/>
</dbReference>
<feature type="domain" description="FAD-binding FR-type" evidence="12">
    <location>
        <begin position="1"/>
        <end position="85"/>
    </location>
</feature>
<comment type="cofactor">
    <cofactor evidence="10">
        <name>[2Fe-2S] cluster</name>
        <dbReference type="ChEBI" id="CHEBI:190135"/>
    </cofactor>
</comment>
<evidence type="ECO:0000256" key="8">
    <source>
        <dbReference type="ARBA" id="ARBA00023004"/>
    </source>
</evidence>
<dbReference type="InterPro" id="IPR017938">
    <property type="entry name" value="Riboflavin_synthase-like_b-brl"/>
</dbReference>